<keyword evidence="9" id="KW-1185">Reference proteome</keyword>
<dbReference type="Proteomes" id="UP000837857">
    <property type="component" value="Chromosome 9"/>
</dbReference>
<keyword evidence="3 6" id="KW-1133">Transmembrane helix</keyword>
<dbReference type="InterPro" id="IPR042512">
    <property type="entry name" value="TLCD5"/>
</dbReference>
<accession>A0ABN8JC48</accession>
<evidence type="ECO:0000313" key="9">
    <source>
        <dbReference type="Proteomes" id="UP000837857"/>
    </source>
</evidence>
<evidence type="ECO:0000256" key="2">
    <source>
        <dbReference type="ARBA" id="ARBA00022692"/>
    </source>
</evidence>
<feature type="non-terminal residue" evidence="8">
    <location>
        <position position="1"/>
    </location>
</feature>
<evidence type="ECO:0000256" key="1">
    <source>
        <dbReference type="ARBA" id="ARBA00004141"/>
    </source>
</evidence>
<evidence type="ECO:0000256" key="4">
    <source>
        <dbReference type="ARBA" id="ARBA00023136"/>
    </source>
</evidence>
<reference evidence="8" key="1">
    <citation type="submission" date="2022-03" db="EMBL/GenBank/DDBJ databases">
        <authorList>
            <person name="Martin H S."/>
        </authorList>
    </citation>
    <scope>NUCLEOTIDE SEQUENCE</scope>
</reference>
<dbReference type="PANTHER" id="PTHR31898:SF1">
    <property type="entry name" value="TLC DOMAIN-CONTAINING PROTEIN 5"/>
    <property type="match status" value="1"/>
</dbReference>
<proteinExistence type="predicted"/>
<dbReference type="InterPro" id="IPR006634">
    <property type="entry name" value="TLC-dom"/>
</dbReference>
<name>A0ABN8JC48_9NEOP</name>
<evidence type="ECO:0000256" key="5">
    <source>
        <dbReference type="PROSITE-ProRule" id="PRU00205"/>
    </source>
</evidence>
<dbReference type="Pfam" id="PF03798">
    <property type="entry name" value="TRAM_LAG1_CLN8"/>
    <property type="match status" value="1"/>
</dbReference>
<organism evidence="8 9">
    <name type="scientific">Iphiclides podalirius</name>
    <name type="common">scarce swallowtail</name>
    <dbReference type="NCBI Taxonomy" id="110791"/>
    <lineage>
        <taxon>Eukaryota</taxon>
        <taxon>Metazoa</taxon>
        <taxon>Ecdysozoa</taxon>
        <taxon>Arthropoda</taxon>
        <taxon>Hexapoda</taxon>
        <taxon>Insecta</taxon>
        <taxon>Pterygota</taxon>
        <taxon>Neoptera</taxon>
        <taxon>Endopterygota</taxon>
        <taxon>Lepidoptera</taxon>
        <taxon>Glossata</taxon>
        <taxon>Ditrysia</taxon>
        <taxon>Papilionoidea</taxon>
        <taxon>Papilionidae</taxon>
        <taxon>Papilioninae</taxon>
        <taxon>Iphiclides</taxon>
    </lineage>
</organism>
<keyword evidence="4 5" id="KW-0472">Membrane</keyword>
<evidence type="ECO:0000259" key="7">
    <source>
        <dbReference type="PROSITE" id="PS50922"/>
    </source>
</evidence>
<gene>
    <name evidence="8" type="ORF">IPOD504_LOCUS17139</name>
</gene>
<feature type="domain" description="TLC" evidence="7">
    <location>
        <begin position="33"/>
        <end position="147"/>
    </location>
</feature>
<evidence type="ECO:0000256" key="3">
    <source>
        <dbReference type="ARBA" id="ARBA00022989"/>
    </source>
</evidence>
<keyword evidence="2 5" id="KW-0812">Transmembrane</keyword>
<dbReference type="PROSITE" id="PS50922">
    <property type="entry name" value="TLC"/>
    <property type="match status" value="1"/>
</dbReference>
<evidence type="ECO:0000256" key="6">
    <source>
        <dbReference type="SAM" id="Phobius"/>
    </source>
</evidence>
<comment type="subcellular location">
    <subcellularLocation>
        <location evidence="1">Membrane</location>
        <topology evidence="1">Multi-pass membrane protein</topology>
    </subcellularLocation>
</comment>
<sequence length="147" mass="16606">MEVKQELSAVSLVKLSSFIFWGGLYLWWAVDSNRSPEWCSRVVTLLHGSVATCVGLAQCGINTLSSSSLTTKLTLGHYALMVWSWGYFAFDLLWCLLYWTNSYTMICHHISALVAINFYLGKDYTGCTFACTIALLEITNPLLQTRW</sequence>
<feature type="transmembrane region" description="Helical" evidence="6">
    <location>
        <begin position="76"/>
        <end position="99"/>
    </location>
</feature>
<dbReference type="EMBL" id="OW152821">
    <property type="protein sequence ID" value="CAH2076113.1"/>
    <property type="molecule type" value="Genomic_DNA"/>
</dbReference>
<feature type="transmembrane region" description="Helical" evidence="6">
    <location>
        <begin position="12"/>
        <end position="30"/>
    </location>
</feature>
<evidence type="ECO:0000313" key="8">
    <source>
        <dbReference type="EMBL" id="CAH2076113.1"/>
    </source>
</evidence>
<protein>
    <recommendedName>
        <fullName evidence="7">TLC domain-containing protein</fullName>
    </recommendedName>
</protein>
<dbReference type="PANTHER" id="PTHR31898">
    <property type="entry name" value="TRANSMEMBRANE PROTEIN 136"/>
    <property type="match status" value="1"/>
</dbReference>